<dbReference type="PROSITE" id="PS00022">
    <property type="entry name" value="EGF_1"/>
    <property type="match status" value="2"/>
</dbReference>
<dbReference type="PANTHER" id="PTHR24035:SF109">
    <property type="entry name" value="PROTEIN DRAPER"/>
    <property type="match status" value="1"/>
</dbReference>
<comment type="caution">
    <text evidence="3">Lacks conserved residue(s) required for the propagation of feature annotation.</text>
</comment>
<dbReference type="InterPro" id="IPR052108">
    <property type="entry name" value="MEGF/SIB"/>
</dbReference>
<dbReference type="InterPro" id="IPR000742">
    <property type="entry name" value="EGF"/>
</dbReference>
<dbReference type="PANTHER" id="PTHR24035">
    <property type="entry name" value="MULTIPLE EPIDERMAL GROWTH FACTOR-LIKE DOMAINS PROTEIN"/>
    <property type="match status" value="1"/>
</dbReference>
<dbReference type="GeneTree" id="ENSGT00940000158840"/>
<dbReference type="Proteomes" id="UP000694404">
    <property type="component" value="Unplaced"/>
</dbReference>
<feature type="domain" description="EGF-like" evidence="5">
    <location>
        <begin position="215"/>
        <end position="251"/>
    </location>
</feature>
<feature type="domain" description="Ig-like" evidence="6">
    <location>
        <begin position="306"/>
        <end position="396"/>
    </location>
</feature>
<dbReference type="GO" id="GO:0005524">
    <property type="term" value="F:ATP binding"/>
    <property type="evidence" value="ECO:0007669"/>
    <property type="project" value="InterPro"/>
</dbReference>
<dbReference type="Gene3D" id="2.170.300.10">
    <property type="entry name" value="Tie2 ligand-binding domain superfamily"/>
    <property type="match status" value="1"/>
</dbReference>
<dbReference type="Pfam" id="PF07974">
    <property type="entry name" value="EGF_2"/>
    <property type="match status" value="1"/>
</dbReference>
<dbReference type="Pfam" id="PF10430">
    <property type="entry name" value="Ig_Tie2_1"/>
    <property type="match status" value="1"/>
</dbReference>
<name>A0A8C0IT58_CHEAB</name>
<evidence type="ECO:0000313" key="7">
    <source>
        <dbReference type="Ensembl" id="ENSCABP00000018953.1"/>
    </source>
</evidence>
<evidence type="ECO:0000256" key="4">
    <source>
        <dbReference type="SAM" id="MobiDB-lite"/>
    </source>
</evidence>
<reference evidence="7" key="2">
    <citation type="submission" date="2025-09" db="UniProtKB">
        <authorList>
            <consortium name="Ensembl"/>
        </authorList>
    </citation>
    <scope>IDENTIFICATION</scope>
</reference>
<evidence type="ECO:0000259" key="5">
    <source>
        <dbReference type="PROSITE" id="PS50026"/>
    </source>
</evidence>
<keyword evidence="1 3" id="KW-0245">EGF-like domain</keyword>
<dbReference type="GO" id="GO:0004714">
    <property type="term" value="F:transmembrane receptor protein tyrosine kinase activity"/>
    <property type="evidence" value="ECO:0007669"/>
    <property type="project" value="InterPro"/>
</dbReference>
<evidence type="ECO:0000256" key="2">
    <source>
        <dbReference type="ARBA" id="ARBA00023157"/>
    </source>
</evidence>
<protein>
    <submittedName>
        <fullName evidence="7">Uncharacterized protein</fullName>
    </submittedName>
</protein>
<dbReference type="PROSITE" id="PS01186">
    <property type="entry name" value="EGF_2"/>
    <property type="match status" value="1"/>
</dbReference>
<keyword evidence="8" id="KW-1185">Reference proteome</keyword>
<organism evidence="7 8">
    <name type="scientific">Chelonoidis abingdonii</name>
    <name type="common">Abingdon island giant tortoise</name>
    <name type="synonym">Testudo abingdonii</name>
    <dbReference type="NCBI Taxonomy" id="106734"/>
    <lineage>
        <taxon>Eukaryota</taxon>
        <taxon>Metazoa</taxon>
        <taxon>Chordata</taxon>
        <taxon>Craniata</taxon>
        <taxon>Vertebrata</taxon>
        <taxon>Euteleostomi</taxon>
        <taxon>Archelosauria</taxon>
        <taxon>Testudinata</taxon>
        <taxon>Testudines</taxon>
        <taxon>Cryptodira</taxon>
        <taxon>Durocryptodira</taxon>
        <taxon>Testudinoidea</taxon>
        <taxon>Testudinidae</taxon>
        <taxon>Chelonoidis</taxon>
    </lineage>
</organism>
<evidence type="ECO:0000259" key="6">
    <source>
        <dbReference type="PROSITE" id="PS50835"/>
    </source>
</evidence>
<sequence length="475" mass="52402">MGTKSSLVLCDLLQFQSKVEAALDLILINSVPLVGNSETSLICIADRWSSRESVTIGRDYEALMSQHQDPLEVTEDEKRGTAKKVVWKREQAGETIGAYYCEGKVKDEMTRIRTMKMPLGASFLPVALTMTVNKGEHVNISFIRKIAKEEDAVIYKNGSFIHAVPRHEVPNVLEVTYSEVLLQDAGVYSARYIGGNTFTSAYTRLIVRRCAAQKWGPRCSSICPVCMNNGICHEDTGECICPPGFMGKTCEKACGDNTFGRTCKESCKENSGCKYYMFCLPDPYGCSCATGWKGLACDEGSADVPPQIKHLPDHVELNSGTEFKPICIATGKPLPVIEDFKLLKQDGTVFKVINNTDVNRSEAKFHINRIQPPDSGIWVCSVQTVAGMAEEPFHVTVKVPPVPQYAPRMIEGGHNFLTIDINADSHTGDGPIVSTKLLYKPAKGYQPWMSVEGKGQSFHPMNHTETSSTIKLKQN</sequence>
<keyword evidence="2 3" id="KW-1015">Disulfide bond</keyword>
<dbReference type="InterPro" id="IPR013111">
    <property type="entry name" value="EGF_extracell"/>
</dbReference>
<dbReference type="InterPro" id="IPR007110">
    <property type="entry name" value="Ig-like_dom"/>
</dbReference>
<dbReference type="AlphaFoldDB" id="A0A8C0IT58"/>
<dbReference type="PROSITE" id="PS50835">
    <property type="entry name" value="IG_LIKE"/>
    <property type="match status" value="1"/>
</dbReference>
<dbReference type="Ensembl" id="ENSCABT00000020763.1">
    <property type="protein sequence ID" value="ENSCABP00000018953.1"/>
    <property type="gene ID" value="ENSCABG00000014003.1"/>
</dbReference>
<evidence type="ECO:0000256" key="1">
    <source>
        <dbReference type="ARBA" id="ARBA00022536"/>
    </source>
</evidence>
<evidence type="ECO:0000313" key="8">
    <source>
        <dbReference type="Proteomes" id="UP000694404"/>
    </source>
</evidence>
<feature type="region of interest" description="Disordered" evidence="4">
    <location>
        <begin position="453"/>
        <end position="475"/>
    </location>
</feature>
<evidence type="ECO:0000256" key="3">
    <source>
        <dbReference type="PROSITE-ProRule" id="PRU00076"/>
    </source>
</evidence>
<dbReference type="PROSITE" id="PS50026">
    <property type="entry name" value="EGF_3"/>
    <property type="match status" value="1"/>
</dbReference>
<dbReference type="GO" id="GO:0007169">
    <property type="term" value="P:cell surface receptor protein tyrosine kinase signaling pathway"/>
    <property type="evidence" value="ECO:0007669"/>
    <property type="project" value="InterPro"/>
</dbReference>
<dbReference type="CDD" id="cd00054">
    <property type="entry name" value="EGF_CA"/>
    <property type="match status" value="1"/>
</dbReference>
<dbReference type="Pfam" id="PF07679">
    <property type="entry name" value="I-set"/>
    <property type="match status" value="1"/>
</dbReference>
<dbReference type="InterPro" id="IPR018941">
    <property type="entry name" value="Tyr_kin_Tie2_Ig-like_dom-1_N"/>
</dbReference>
<dbReference type="InterPro" id="IPR013098">
    <property type="entry name" value="Ig_I-set"/>
</dbReference>
<dbReference type="Gene3D" id="2.60.40.10">
    <property type="entry name" value="Immunoglobulins"/>
    <property type="match status" value="3"/>
</dbReference>
<feature type="compositionally biased region" description="Polar residues" evidence="4">
    <location>
        <begin position="463"/>
        <end position="475"/>
    </location>
</feature>
<feature type="disulfide bond" evidence="3">
    <location>
        <begin position="241"/>
        <end position="250"/>
    </location>
</feature>
<accession>A0A8C0IT58</accession>
<dbReference type="GO" id="GO:0005886">
    <property type="term" value="C:plasma membrane"/>
    <property type="evidence" value="ECO:0007669"/>
    <property type="project" value="InterPro"/>
</dbReference>
<dbReference type="SMART" id="SM00181">
    <property type="entry name" value="EGF"/>
    <property type="match status" value="2"/>
</dbReference>
<dbReference type="SUPFAM" id="SSF48726">
    <property type="entry name" value="Immunoglobulin"/>
    <property type="match status" value="1"/>
</dbReference>
<proteinExistence type="predicted"/>
<reference evidence="7" key="1">
    <citation type="submission" date="2025-08" db="UniProtKB">
        <authorList>
            <consortium name="Ensembl"/>
        </authorList>
    </citation>
    <scope>IDENTIFICATION</scope>
</reference>
<dbReference type="InterPro" id="IPR013783">
    <property type="entry name" value="Ig-like_fold"/>
</dbReference>
<dbReference type="InterPro" id="IPR036179">
    <property type="entry name" value="Ig-like_dom_sf"/>
</dbReference>